<feature type="compositionally biased region" description="Low complexity" evidence="1">
    <location>
        <begin position="96"/>
        <end position="108"/>
    </location>
</feature>
<accession>A0A9Q1I9I7</accession>
<feature type="compositionally biased region" description="Basic residues" evidence="1">
    <location>
        <begin position="12"/>
        <end position="23"/>
    </location>
</feature>
<dbReference type="EMBL" id="JAINUF010000028">
    <property type="protein sequence ID" value="KAJ8332310.1"/>
    <property type="molecule type" value="Genomic_DNA"/>
</dbReference>
<keyword evidence="3" id="KW-1185">Reference proteome</keyword>
<reference evidence="2" key="1">
    <citation type="journal article" date="2023" name="Science">
        <title>Genome structures resolve the early diversification of teleost fishes.</title>
        <authorList>
            <person name="Parey E."/>
            <person name="Louis A."/>
            <person name="Montfort J."/>
            <person name="Bouchez O."/>
            <person name="Roques C."/>
            <person name="Iampietro C."/>
            <person name="Lluch J."/>
            <person name="Castinel A."/>
            <person name="Donnadieu C."/>
            <person name="Desvignes T."/>
            <person name="Floi Bucao C."/>
            <person name="Jouanno E."/>
            <person name="Wen M."/>
            <person name="Mejri S."/>
            <person name="Dirks R."/>
            <person name="Jansen H."/>
            <person name="Henkel C."/>
            <person name="Chen W.J."/>
            <person name="Zahm M."/>
            <person name="Cabau C."/>
            <person name="Klopp C."/>
            <person name="Thompson A.W."/>
            <person name="Robinson-Rechavi M."/>
            <person name="Braasch I."/>
            <person name="Lecointre G."/>
            <person name="Bobe J."/>
            <person name="Postlethwait J.H."/>
            <person name="Berthelot C."/>
            <person name="Roest Crollius H."/>
            <person name="Guiguen Y."/>
        </authorList>
    </citation>
    <scope>NUCLEOTIDE SEQUENCE</scope>
    <source>
        <strain evidence="2">WJC10195</strain>
    </source>
</reference>
<evidence type="ECO:0000256" key="1">
    <source>
        <dbReference type="SAM" id="MobiDB-lite"/>
    </source>
</evidence>
<name>A0A9Q1I9I7_SYNKA</name>
<feature type="region of interest" description="Disordered" evidence="1">
    <location>
        <begin position="69"/>
        <end position="180"/>
    </location>
</feature>
<sequence>MAAGPPSLTAAARRRGAARRPARIQKGNWDVGHVAKRRKVRRAAARPAALSYPCFATRGARRCGERFGSAHGLSLSPRRSQRAPYAPGTLPHRRPLLLNRNVPGNLGPHRGLKAPARSKPAGRGYRPRSMLISQKHSAFSRRRGELQLRGWSSGGVERRKSSAADSSRPSIGNEAVRFSQ</sequence>
<feature type="region of interest" description="Disordered" evidence="1">
    <location>
        <begin position="1"/>
        <end position="25"/>
    </location>
</feature>
<dbReference type="Proteomes" id="UP001152622">
    <property type="component" value="Unassembled WGS sequence"/>
</dbReference>
<organism evidence="2 3">
    <name type="scientific">Synaphobranchus kaupii</name>
    <name type="common">Kaup's arrowtooth eel</name>
    <dbReference type="NCBI Taxonomy" id="118154"/>
    <lineage>
        <taxon>Eukaryota</taxon>
        <taxon>Metazoa</taxon>
        <taxon>Chordata</taxon>
        <taxon>Craniata</taxon>
        <taxon>Vertebrata</taxon>
        <taxon>Euteleostomi</taxon>
        <taxon>Actinopterygii</taxon>
        <taxon>Neopterygii</taxon>
        <taxon>Teleostei</taxon>
        <taxon>Anguilliformes</taxon>
        <taxon>Synaphobranchidae</taxon>
        <taxon>Synaphobranchus</taxon>
    </lineage>
</organism>
<gene>
    <name evidence="2" type="ORF">SKAU_G00426650</name>
</gene>
<comment type="caution">
    <text evidence="2">The sequence shown here is derived from an EMBL/GenBank/DDBJ whole genome shotgun (WGS) entry which is preliminary data.</text>
</comment>
<evidence type="ECO:0000313" key="2">
    <source>
        <dbReference type="EMBL" id="KAJ8332310.1"/>
    </source>
</evidence>
<dbReference type="AlphaFoldDB" id="A0A9Q1I9I7"/>
<protein>
    <submittedName>
        <fullName evidence="2">Uncharacterized protein</fullName>
    </submittedName>
</protein>
<evidence type="ECO:0000313" key="3">
    <source>
        <dbReference type="Proteomes" id="UP001152622"/>
    </source>
</evidence>
<proteinExistence type="predicted"/>